<dbReference type="SMART" id="SM01281">
    <property type="entry name" value="Med12"/>
    <property type="match status" value="1"/>
</dbReference>
<feature type="domain" description="Mediator complex subunit Med12" evidence="7">
    <location>
        <begin position="169"/>
        <end position="231"/>
    </location>
</feature>
<dbReference type="GO" id="GO:0016592">
    <property type="term" value="C:mediator complex"/>
    <property type="evidence" value="ECO:0007669"/>
    <property type="project" value="InterPro"/>
</dbReference>
<dbReference type="Pfam" id="PF09497">
    <property type="entry name" value="Med12"/>
    <property type="match status" value="1"/>
</dbReference>
<dbReference type="GO" id="GO:0006357">
    <property type="term" value="P:regulation of transcription by RNA polymerase II"/>
    <property type="evidence" value="ECO:0007669"/>
    <property type="project" value="InterPro"/>
</dbReference>
<evidence type="ECO:0000313" key="9">
    <source>
        <dbReference type="Proteomes" id="UP000722791"/>
    </source>
</evidence>
<feature type="compositionally biased region" description="Pro residues" evidence="6">
    <location>
        <begin position="134"/>
        <end position="145"/>
    </location>
</feature>
<evidence type="ECO:0000256" key="6">
    <source>
        <dbReference type="SAM" id="MobiDB-lite"/>
    </source>
</evidence>
<evidence type="ECO:0000313" key="8">
    <source>
        <dbReference type="EMBL" id="GIM14809.1"/>
    </source>
</evidence>
<comment type="subcellular location">
    <subcellularLocation>
        <location evidence="1">Nucleus</location>
    </subcellularLocation>
</comment>
<gene>
    <name evidence="8" type="ORF">Vretimale_17672</name>
</gene>
<evidence type="ECO:0000256" key="3">
    <source>
        <dbReference type="ARBA" id="ARBA00023015"/>
    </source>
</evidence>
<dbReference type="GO" id="GO:0003712">
    <property type="term" value="F:transcription coregulator activity"/>
    <property type="evidence" value="ECO:0007669"/>
    <property type="project" value="InterPro"/>
</dbReference>
<evidence type="ECO:0000259" key="7">
    <source>
        <dbReference type="SMART" id="SM01281"/>
    </source>
</evidence>
<comment type="caution">
    <text evidence="8">The sequence shown here is derived from an EMBL/GenBank/DDBJ whole genome shotgun (WGS) entry which is preliminary data.</text>
</comment>
<evidence type="ECO:0000256" key="1">
    <source>
        <dbReference type="ARBA" id="ARBA00004123"/>
    </source>
</evidence>
<dbReference type="Proteomes" id="UP000722791">
    <property type="component" value="Unassembled WGS sequence"/>
</dbReference>
<evidence type="ECO:0000256" key="4">
    <source>
        <dbReference type="ARBA" id="ARBA00023163"/>
    </source>
</evidence>
<feature type="region of interest" description="Disordered" evidence="6">
    <location>
        <begin position="122"/>
        <end position="155"/>
    </location>
</feature>
<keyword evidence="3" id="KW-0805">Transcription regulation</keyword>
<dbReference type="PANTHER" id="PTHR46567:SF1">
    <property type="entry name" value="MEDIATOR OF RNA POLYMERASE II TRANSCRIPTION SUBUNIT 12"/>
    <property type="match status" value="1"/>
</dbReference>
<keyword evidence="5" id="KW-0539">Nucleus</keyword>
<proteinExistence type="inferred from homology"/>
<reference evidence="8" key="1">
    <citation type="journal article" date="2021" name="Proc. Natl. Acad. Sci. U.S.A.">
        <title>Three genomes in the algal genus Volvox reveal the fate of a haploid sex-determining region after a transition to homothallism.</title>
        <authorList>
            <person name="Yamamoto K."/>
            <person name="Hamaji T."/>
            <person name="Kawai-Toyooka H."/>
            <person name="Matsuzaki R."/>
            <person name="Takahashi F."/>
            <person name="Nishimura Y."/>
            <person name="Kawachi M."/>
            <person name="Noguchi H."/>
            <person name="Minakuchi Y."/>
            <person name="Umen J.G."/>
            <person name="Toyoda A."/>
            <person name="Nozaki H."/>
        </authorList>
    </citation>
    <scope>NUCLEOTIDE SEQUENCE</scope>
    <source>
        <strain evidence="8">NIES-3785</strain>
    </source>
</reference>
<dbReference type="PANTHER" id="PTHR46567">
    <property type="entry name" value="MEDIATOR OF RNA POLYMERASE II TRANSCRIPTION SUBUNIT 12"/>
    <property type="match status" value="1"/>
</dbReference>
<accession>A0A8J4LY22</accession>
<dbReference type="InterPro" id="IPR019035">
    <property type="entry name" value="Mediator_Med12"/>
</dbReference>
<name>A0A8J4LY22_9CHLO</name>
<comment type="similarity">
    <text evidence="2">Belongs to the Mediator complex subunit 12 family.</text>
</comment>
<evidence type="ECO:0000256" key="2">
    <source>
        <dbReference type="ARBA" id="ARBA00010289"/>
    </source>
</evidence>
<organism evidence="8 9">
    <name type="scientific">Volvox reticuliferus</name>
    <dbReference type="NCBI Taxonomy" id="1737510"/>
    <lineage>
        <taxon>Eukaryota</taxon>
        <taxon>Viridiplantae</taxon>
        <taxon>Chlorophyta</taxon>
        <taxon>core chlorophytes</taxon>
        <taxon>Chlorophyceae</taxon>
        <taxon>CS clade</taxon>
        <taxon>Chlamydomonadales</taxon>
        <taxon>Volvocaceae</taxon>
        <taxon>Volvox</taxon>
    </lineage>
</organism>
<dbReference type="EMBL" id="BNCQ01000059">
    <property type="protein sequence ID" value="GIM14809.1"/>
    <property type="molecule type" value="Genomic_DNA"/>
</dbReference>
<feature type="non-terminal residue" evidence="8">
    <location>
        <position position="1"/>
    </location>
</feature>
<protein>
    <recommendedName>
        <fullName evidence="7">Mediator complex subunit Med12 domain-containing protein</fullName>
    </recommendedName>
</protein>
<dbReference type="AlphaFoldDB" id="A0A8J4LY22"/>
<sequence>MEPYKLTTNRAPLSETLGPPGFHPLLPGKCSEDCLTAHLAEHGYKDELPQFKIDDTNDSLWSLSKVLVDGAVVSRGEGPAGGGALGPGGGGAVTAVGASAPHPLAAAAFSLQRATLSMLAAAQRQRLDAEQGASPPPPPPPPPRASHPRAAAAAMQLSGNPAAAMSQGVVQLPELRPASDVGRKLWLSALAGSAPLGYLAQTVPTMPDRRLLLGLMWQTSVPMPRATWFVRLLYTHLARQQLRPLPPPPPLPVGGITAATAAAAGGGSGGNVMGFTSSASAMSAAAAAAAGVQAASSALASTRASLWTSDLLSYLDSQIAAVEAAAAAAAAAAAVAAPSGNGGNAAAATAAAPLSSPQIDYPAASPGVSSPDWPGLGADDAFRLQDPFTTGGTAAGAASDPRARLLDYHPGAAVLYFVRLAGSTFLDGLLDTAKLVDWACGQLAAVTSVLAGLPAASAPPPPAGMTAGAGQFL</sequence>
<evidence type="ECO:0000256" key="5">
    <source>
        <dbReference type="ARBA" id="ARBA00023242"/>
    </source>
</evidence>
<keyword evidence="4" id="KW-0804">Transcription</keyword>